<dbReference type="OrthoDB" id="5894154at2759"/>
<keyword evidence="1" id="KW-1133">Transmembrane helix</keyword>
<evidence type="ECO:0000256" key="1">
    <source>
        <dbReference type="SAM" id="Phobius"/>
    </source>
</evidence>
<gene>
    <name evidence="2" type="ORF">CGOC_LOCUS8179</name>
</gene>
<dbReference type="EMBL" id="UYRV01029583">
    <property type="protein sequence ID" value="VDK83775.1"/>
    <property type="molecule type" value="Genomic_DNA"/>
</dbReference>
<dbReference type="Proteomes" id="UP000271889">
    <property type="component" value="Unassembled WGS sequence"/>
</dbReference>
<protein>
    <submittedName>
        <fullName evidence="2">Uncharacterized protein</fullName>
    </submittedName>
</protein>
<evidence type="ECO:0000313" key="3">
    <source>
        <dbReference type="Proteomes" id="UP000271889"/>
    </source>
</evidence>
<accession>A0A3P6TRI6</accession>
<dbReference type="AlphaFoldDB" id="A0A3P6TRI6"/>
<sequence length="124" mass="14355">MPATNVVKPTRRNQDFVEMERKINLLQESLMRPTGGRVRPKGKGMKTKRIEELTEQLSNARWTLKKKQTWLQRAMEDMALLDANNKAMNTAMSTLRRNIGGNQLVIVVCYRCMFVYIVIVLSLQ</sequence>
<keyword evidence="1" id="KW-0472">Membrane</keyword>
<organism evidence="2 3">
    <name type="scientific">Cylicostephanus goldi</name>
    <name type="common">Nematode worm</name>
    <dbReference type="NCBI Taxonomy" id="71465"/>
    <lineage>
        <taxon>Eukaryota</taxon>
        <taxon>Metazoa</taxon>
        <taxon>Ecdysozoa</taxon>
        <taxon>Nematoda</taxon>
        <taxon>Chromadorea</taxon>
        <taxon>Rhabditida</taxon>
        <taxon>Rhabditina</taxon>
        <taxon>Rhabditomorpha</taxon>
        <taxon>Strongyloidea</taxon>
        <taxon>Strongylidae</taxon>
        <taxon>Cylicostephanus</taxon>
    </lineage>
</organism>
<keyword evidence="1" id="KW-0812">Transmembrane</keyword>
<keyword evidence="3" id="KW-1185">Reference proteome</keyword>
<reference evidence="2 3" key="1">
    <citation type="submission" date="2018-11" db="EMBL/GenBank/DDBJ databases">
        <authorList>
            <consortium name="Pathogen Informatics"/>
        </authorList>
    </citation>
    <scope>NUCLEOTIDE SEQUENCE [LARGE SCALE GENOMIC DNA]</scope>
</reference>
<evidence type="ECO:0000313" key="2">
    <source>
        <dbReference type="EMBL" id="VDK83775.1"/>
    </source>
</evidence>
<name>A0A3P6TRI6_CYLGO</name>
<proteinExistence type="predicted"/>
<feature type="transmembrane region" description="Helical" evidence="1">
    <location>
        <begin position="104"/>
        <end position="123"/>
    </location>
</feature>